<keyword evidence="2" id="KW-1185">Reference proteome</keyword>
<sequence length="150" mass="16586">MLAVRSPQDIAQSLFGSAHVPALTPDHRWPTLEISGDCVFLDARQARSETQGRDAPLARLGQDWWVFASSGTGDAWLLSLDGQQRVAFLDHDQGPDAAPQAMALSFAQWLQMADLMRQWEQLDDDTLSALMPALLDQINPGFSSLYPYSI</sequence>
<protein>
    <recommendedName>
        <fullName evidence="3">SMI1/KNR4 family protein</fullName>
    </recommendedName>
</protein>
<dbReference type="AlphaFoldDB" id="A0A373F760"/>
<gene>
    <name evidence="1" type="ORF">DZC30_22050</name>
</gene>
<dbReference type="Proteomes" id="UP000261948">
    <property type="component" value="Unassembled WGS sequence"/>
</dbReference>
<organism evidence="1 2">
    <name type="scientific">Comamonas testosteroni</name>
    <name type="common">Pseudomonas testosteroni</name>
    <dbReference type="NCBI Taxonomy" id="285"/>
    <lineage>
        <taxon>Bacteria</taxon>
        <taxon>Pseudomonadati</taxon>
        <taxon>Pseudomonadota</taxon>
        <taxon>Betaproteobacteria</taxon>
        <taxon>Burkholderiales</taxon>
        <taxon>Comamonadaceae</taxon>
        <taxon>Comamonas</taxon>
    </lineage>
</organism>
<proteinExistence type="predicted"/>
<reference evidence="1 2" key="1">
    <citation type="submission" date="2018-08" db="EMBL/GenBank/DDBJ databases">
        <title>Comamonas testosteroni strain SWCO2.</title>
        <authorList>
            <person name="Jiang N."/>
            <person name="Zhang X.Z."/>
        </authorList>
    </citation>
    <scope>NUCLEOTIDE SEQUENCE [LARGE SCALE GENOMIC DNA]</scope>
    <source>
        <strain evidence="1 2">SWCO2</strain>
    </source>
</reference>
<dbReference type="EMBL" id="QURR01000055">
    <property type="protein sequence ID" value="RGE39335.1"/>
    <property type="molecule type" value="Genomic_DNA"/>
</dbReference>
<comment type="caution">
    <text evidence="1">The sequence shown here is derived from an EMBL/GenBank/DDBJ whole genome shotgun (WGS) entry which is preliminary data.</text>
</comment>
<accession>A0A373F760</accession>
<evidence type="ECO:0008006" key="3">
    <source>
        <dbReference type="Google" id="ProtNLM"/>
    </source>
</evidence>
<name>A0A373F760_COMTE</name>
<evidence type="ECO:0000313" key="2">
    <source>
        <dbReference type="Proteomes" id="UP000261948"/>
    </source>
</evidence>
<evidence type="ECO:0000313" key="1">
    <source>
        <dbReference type="EMBL" id="RGE39335.1"/>
    </source>
</evidence>
<dbReference type="OrthoDB" id="8794977at2"/>